<comment type="caution">
    <text evidence="2">The sequence shown here is derived from an EMBL/GenBank/DDBJ whole genome shotgun (WGS) entry which is preliminary data.</text>
</comment>
<dbReference type="EMBL" id="JAGINW010000001">
    <property type="protein sequence ID" value="MBP2322287.1"/>
    <property type="molecule type" value="Genomic_DNA"/>
</dbReference>
<evidence type="ECO:0000313" key="3">
    <source>
        <dbReference type="Proteomes" id="UP001519332"/>
    </source>
</evidence>
<dbReference type="PANTHER" id="PTHR12993:SF11">
    <property type="entry name" value="N-ACETYLGLUCOSAMINYL-PHOSPHATIDYLINOSITOL DE-N-ACETYLASE"/>
    <property type="match status" value="1"/>
</dbReference>
<organism evidence="2 3">
    <name type="scientific">Kibdelosporangium banguiense</name>
    <dbReference type="NCBI Taxonomy" id="1365924"/>
    <lineage>
        <taxon>Bacteria</taxon>
        <taxon>Bacillati</taxon>
        <taxon>Actinomycetota</taxon>
        <taxon>Actinomycetes</taxon>
        <taxon>Pseudonocardiales</taxon>
        <taxon>Pseudonocardiaceae</taxon>
        <taxon>Kibdelosporangium</taxon>
    </lineage>
</organism>
<dbReference type="InterPro" id="IPR003737">
    <property type="entry name" value="GlcNAc_PI_deacetylase-related"/>
</dbReference>
<gene>
    <name evidence="2" type="ORF">JOF56_002672</name>
</gene>
<name>A0ABS4TCZ0_9PSEU</name>
<dbReference type="PANTHER" id="PTHR12993">
    <property type="entry name" value="N-ACETYLGLUCOSAMINYL-PHOSPHATIDYLINOSITOL DE-N-ACETYLASE-RELATED"/>
    <property type="match status" value="1"/>
</dbReference>
<reference evidence="2 3" key="1">
    <citation type="submission" date="2021-03" db="EMBL/GenBank/DDBJ databases">
        <title>Sequencing the genomes of 1000 actinobacteria strains.</title>
        <authorList>
            <person name="Klenk H.-P."/>
        </authorList>
    </citation>
    <scope>NUCLEOTIDE SEQUENCE [LARGE SCALE GENOMIC DNA]</scope>
    <source>
        <strain evidence="2 3">DSM 46670</strain>
    </source>
</reference>
<dbReference type="Proteomes" id="UP001519332">
    <property type="component" value="Unassembled WGS sequence"/>
</dbReference>
<evidence type="ECO:0000256" key="1">
    <source>
        <dbReference type="ARBA" id="ARBA00022833"/>
    </source>
</evidence>
<keyword evidence="3" id="KW-1185">Reference proteome</keyword>
<sequence>MGVRYFIALVVAAVLVGCGAVPERQPAEGVRYVQVVAHADDDVIFMNPDLASGIRAGQATTGVYLTAGETDKADAEAYAARRQAGTRAAYARMAGVPDEWDASRLDVDARHAVELYTLRARPQVKVVFVNLPENNDPRAAGGRAALVRLWRDDRDNLRVRTLVPTGGVVTRPYFYTHEDVVELLVKLFDRFQPTVVRAQDPDPDKRYAKDWPGFHDHPDHIMAARFTEEASQRYLGPRFVLENYRDYNVAEEPVNLSPADQKDKNDFFSAYVPHDSDVSMGHPYNGWLPRMYRRFPRGSTWTADDKAYVVFKGRLFYWDSAWHALPWAGGRLAPAVSVTGGQVVGKRLPDNDIVTLVNGSWVSLGNPGQNTPGDPSQTGSPVATTEAVYVKNGRGGLSRWDGRKWNDIGGSDIQDGLAVAGDSVYASTRDKVIRWRAGFQDAEFKSGKPAGPPAAAMTVNGPVVAYRTETGDIEVITNGQIKVLAGLPGSGNPTVAADGSIFARTAAGGLAVNSGNGWRDLGGQVFDQPAPMGRGVIALGPDGQFHKFSGP</sequence>
<dbReference type="PROSITE" id="PS51257">
    <property type="entry name" value="PROKAR_LIPOPROTEIN"/>
    <property type="match status" value="1"/>
</dbReference>
<accession>A0ABS4TCZ0</accession>
<protein>
    <submittedName>
        <fullName evidence="2">LmbE family N-acetylglucosaminyl deacetylase</fullName>
    </submittedName>
</protein>
<dbReference type="SUPFAM" id="SSF102588">
    <property type="entry name" value="LmbE-like"/>
    <property type="match status" value="1"/>
</dbReference>
<evidence type="ECO:0000313" key="2">
    <source>
        <dbReference type="EMBL" id="MBP2322287.1"/>
    </source>
</evidence>
<dbReference type="InterPro" id="IPR024078">
    <property type="entry name" value="LmbE-like_dom_sf"/>
</dbReference>
<dbReference type="RefSeq" id="WP_209637655.1">
    <property type="nucleotide sequence ID" value="NZ_JAGINW010000001.1"/>
</dbReference>
<dbReference type="Pfam" id="PF02585">
    <property type="entry name" value="PIG-L"/>
    <property type="match status" value="1"/>
</dbReference>
<proteinExistence type="predicted"/>
<keyword evidence="1" id="KW-0862">Zinc</keyword>
<dbReference type="Gene3D" id="3.40.50.10320">
    <property type="entry name" value="LmbE-like"/>
    <property type="match status" value="1"/>
</dbReference>